<evidence type="ECO:0000259" key="4">
    <source>
        <dbReference type="PROSITE" id="PS51371"/>
    </source>
</evidence>
<evidence type="ECO:0000313" key="6">
    <source>
        <dbReference type="Proteomes" id="UP000184148"/>
    </source>
</evidence>
<dbReference type="InterPro" id="IPR051257">
    <property type="entry name" value="Diverse_CBS-Domain"/>
</dbReference>
<dbReference type="InterPro" id="IPR000595">
    <property type="entry name" value="cNMP-bd_dom"/>
</dbReference>
<dbReference type="PANTHER" id="PTHR43080">
    <property type="entry name" value="CBS DOMAIN-CONTAINING PROTEIN CBSX3, MITOCHONDRIAL"/>
    <property type="match status" value="1"/>
</dbReference>
<dbReference type="AlphaFoldDB" id="A0A1M5A4E5"/>
<dbReference type="SUPFAM" id="SSF54631">
    <property type="entry name" value="CBS-domain pair"/>
    <property type="match status" value="1"/>
</dbReference>
<feature type="domain" description="CBS" evidence="4">
    <location>
        <begin position="234"/>
        <end position="291"/>
    </location>
</feature>
<dbReference type="Gene3D" id="3.10.580.10">
    <property type="entry name" value="CBS-domain"/>
    <property type="match status" value="1"/>
</dbReference>
<dbReference type="EMBL" id="FQUY01000016">
    <property type="protein sequence ID" value="SHF25151.1"/>
    <property type="molecule type" value="Genomic_DNA"/>
</dbReference>
<feature type="domain" description="Cyclic nucleotide-binding" evidence="3">
    <location>
        <begin position="14"/>
        <end position="135"/>
    </location>
</feature>
<dbReference type="InterPro" id="IPR005105">
    <property type="entry name" value="GlnD_Uridyltrans_N"/>
</dbReference>
<dbReference type="Gene3D" id="2.60.120.10">
    <property type="entry name" value="Jelly Rolls"/>
    <property type="match status" value="1"/>
</dbReference>
<dbReference type="Pfam" id="PF00571">
    <property type="entry name" value="CBS"/>
    <property type="match status" value="2"/>
</dbReference>
<keyword evidence="1 2" id="KW-0129">CBS domain</keyword>
<proteinExistence type="predicted"/>
<evidence type="ECO:0000256" key="1">
    <source>
        <dbReference type="ARBA" id="ARBA00023122"/>
    </source>
</evidence>
<dbReference type="STRING" id="1121429.SAMN02745133_02165"/>
<dbReference type="Proteomes" id="UP000184148">
    <property type="component" value="Unassembled WGS sequence"/>
</dbReference>
<gene>
    <name evidence="5" type="ORF">SAMN02745133_02165</name>
</gene>
<dbReference type="CDD" id="cd05401">
    <property type="entry name" value="NT_GlnE_GlnD_like"/>
    <property type="match status" value="1"/>
</dbReference>
<dbReference type="SMART" id="SM00100">
    <property type="entry name" value="cNMP"/>
    <property type="match status" value="1"/>
</dbReference>
<dbReference type="GO" id="GO:0008773">
    <property type="term" value="F:[protein-PII] uridylyltransferase activity"/>
    <property type="evidence" value="ECO:0007669"/>
    <property type="project" value="InterPro"/>
</dbReference>
<dbReference type="InterPro" id="IPR018490">
    <property type="entry name" value="cNMP-bd_dom_sf"/>
</dbReference>
<dbReference type="SUPFAM" id="SSF51206">
    <property type="entry name" value="cAMP-binding domain-like"/>
    <property type="match status" value="1"/>
</dbReference>
<dbReference type="CDD" id="cd00038">
    <property type="entry name" value="CAP_ED"/>
    <property type="match status" value="1"/>
</dbReference>
<accession>A0A1M5A4E5</accession>
<dbReference type="InterPro" id="IPR018821">
    <property type="entry name" value="DUF294_put_nucleoTrafse_sb-bd"/>
</dbReference>
<dbReference type="Pfam" id="PF03445">
    <property type="entry name" value="DUF294"/>
    <property type="match status" value="1"/>
</dbReference>
<organism evidence="5 6">
    <name type="scientific">Desulforamulus putei DSM 12395</name>
    <dbReference type="NCBI Taxonomy" id="1121429"/>
    <lineage>
        <taxon>Bacteria</taxon>
        <taxon>Bacillati</taxon>
        <taxon>Bacillota</taxon>
        <taxon>Clostridia</taxon>
        <taxon>Eubacteriales</taxon>
        <taxon>Peptococcaceae</taxon>
        <taxon>Desulforamulus</taxon>
    </lineage>
</organism>
<dbReference type="OrthoDB" id="9810963at2"/>
<sequence>MEAGVREILQSIVPFNTLNRDILEEIAPQLHLRRYKKGEYVFRQGTPSLGTLFVLVEGLAEVTVTGERGTESVVGYRRPHEFFGETAFFTGNTYSGSVRAREPMVCLVIPREVFERLMYNHHGVARFFDQVLLDRMRSLYEEIVNEQSFEAYGASESSLFRRRVSELMSSPVVTCQPSDPVTVVARLMSERNISAVIVVNRQGEPAGLITEKGLVAKLIAQPRNPEDCNAGMVMETNLVSLPPDAYLHQALLAVIKGGVKHLAVVEEKKLVGIVTLVDLVKARSTGTLWAVHRIDDQQTLAGLAETGREVDLLLNALVAEKAPVPVIFEVMSEMHERLTRKVITLCEEEMEKDGYGPPPLPYCWLNLGSAGRREQTLRTDQDNAIVFADPPPDQASIVTNYFLRLGEKVVEGLAQCGFTKCRGMVMASNPKWCRSVSDWRKIIDIWIKRLDPAEVRMLTIFLDFRPVYGEALLAKSLWEQFFTSFRTPNPASHLLTDDELQYRPPLGFRNNIITEKSGPHRDEINLKTAAGVHIVNCLRIFAINYGITETSTLGRLRELVTLGAIGQDEAEYIQAAYETIMMFRIRENLRKHQQGKEPDDYINPYRLSKREQDILRDSLSVIVRLQKLTNKFFTDPWRSR</sequence>
<dbReference type="SMART" id="SM00116">
    <property type="entry name" value="CBS"/>
    <property type="match status" value="2"/>
</dbReference>
<name>A0A1M5A4E5_9FIRM</name>
<evidence type="ECO:0000259" key="3">
    <source>
        <dbReference type="PROSITE" id="PS50042"/>
    </source>
</evidence>
<evidence type="ECO:0000313" key="5">
    <source>
        <dbReference type="EMBL" id="SHF25151.1"/>
    </source>
</evidence>
<reference evidence="6" key="1">
    <citation type="submission" date="2016-11" db="EMBL/GenBank/DDBJ databases">
        <authorList>
            <person name="Varghese N."/>
            <person name="Submissions S."/>
        </authorList>
    </citation>
    <scope>NUCLEOTIDE SEQUENCE [LARGE SCALE GENOMIC DNA]</scope>
    <source>
        <strain evidence="6">DSM 12395</strain>
    </source>
</reference>
<dbReference type="RefSeq" id="WP_143157058.1">
    <property type="nucleotide sequence ID" value="NZ_FQUY01000016.1"/>
</dbReference>
<keyword evidence="6" id="KW-1185">Reference proteome</keyword>
<dbReference type="Pfam" id="PF10335">
    <property type="entry name" value="DUF294_C"/>
    <property type="match status" value="1"/>
</dbReference>
<dbReference type="InterPro" id="IPR000644">
    <property type="entry name" value="CBS_dom"/>
</dbReference>
<dbReference type="InterPro" id="IPR014710">
    <property type="entry name" value="RmlC-like_jellyroll"/>
</dbReference>
<dbReference type="PANTHER" id="PTHR43080:SF2">
    <property type="entry name" value="CBS DOMAIN-CONTAINING PROTEIN"/>
    <property type="match status" value="1"/>
</dbReference>
<dbReference type="PROSITE" id="PS51371">
    <property type="entry name" value="CBS"/>
    <property type="match status" value="2"/>
</dbReference>
<evidence type="ECO:0000256" key="2">
    <source>
        <dbReference type="PROSITE-ProRule" id="PRU00703"/>
    </source>
</evidence>
<dbReference type="InterPro" id="IPR046342">
    <property type="entry name" value="CBS_dom_sf"/>
</dbReference>
<dbReference type="PROSITE" id="PS50042">
    <property type="entry name" value="CNMP_BINDING_3"/>
    <property type="match status" value="1"/>
</dbReference>
<dbReference type="Pfam" id="PF00027">
    <property type="entry name" value="cNMP_binding"/>
    <property type="match status" value="1"/>
</dbReference>
<protein>
    <submittedName>
        <fullName evidence="5">CBS domain-containing protein</fullName>
    </submittedName>
</protein>
<feature type="domain" description="CBS" evidence="4">
    <location>
        <begin position="168"/>
        <end position="226"/>
    </location>
</feature>